<evidence type="ECO:0000259" key="4">
    <source>
        <dbReference type="Pfam" id="PF17177"/>
    </source>
</evidence>
<feature type="domain" description="PROP1-like PPR" evidence="4">
    <location>
        <begin position="79"/>
        <end position="204"/>
    </location>
</feature>
<dbReference type="Pfam" id="PF17177">
    <property type="entry name" value="PPR_long"/>
    <property type="match status" value="1"/>
</dbReference>
<dbReference type="InterPro" id="IPR002885">
    <property type="entry name" value="PPR_rpt"/>
</dbReference>
<protein>
    <recommendedName>
        <fullName evidence="4">PROP1-like PPR domain-containing protein</fullName>
    </recommendedName>
</protein>
<dbReference type="PROSITE" id="PS51375">
    <property type="entry name" value="PPR"/>
    <property type="match status" value="5"/>
</dbReference>
<dbReference type="OrthoDB" id="185373at2759"/>
<feature type="repeat" description="PPR" evidence="2">
    <location>
        <begin position="387"/>
        <end position="421"/>
    </location>
</feature>
<proteinExistence type="predicted"/>
<dbReference type="EMBL" id="JAAALK010000286">
    <property type="protein sequence ID" value="KAG8063834.1"/>
    <property type="molecule type" value="Genomic_DNA"/>
</dbReference>
<dbReference type="Pfam" id="PF13812">
    <property type="entry name" value="PPR_3"/>
    <property type="match status" value="2"/>
</dbReference>
<reference evidence="5" key="2">
    <citation type="submission" date="2021-02" db="EMBL/GenBank/DDBJ databases">
        <authorList>
            <person name="Kimball J.A."/>
            <person name="Haas M.W."/>
            <person name="Macchietto M."/>
            <person name="Kono T."/>
            <person name="Duquette J."/>
            <person name="Shao M."/>
        </authorList>
    </citation>
    <scope>NUCLEOTIDE SEQUENCE</scope>
    <source>
        <tissue evidence="5">Fresh leaf tissue</tissue>
    </source>
</reference>
<feature type="compositionally biased region" description="Basic and acidic residues" evidence="3">
    <location>
        <begin position="787"/>
        <end position="805"/>
    </location>
</feature>
<accession>A0A8J5SX58</accession>
<keyword evidence="6" id="KW-1185">Reference proteome</keyword>
<evidence type="ECO:0000313" key="5">
    <source>
        <dbReference type="EMBL" id="KAG8063834.1"/>
    </source>
</evidence>
<dbReference type="PANTHER" id="PTHR47942">
    <property type="entry name" value="TETRATRICOPEPTIDE REPEAT (TPR)-LIKE SUPERFAMILY PROTEIN-RELATED"/>
    <property type="match status" value="1"/>
</dbReference>
<gene>
    <name evidence="5" type="ORF">GUJ93_ZPchr0003g17795</name>
</gene>
<feature type="repeat" description="PPR" evidence="2">
    <location>
        <begin position="176"/>
        <end position="206"/>
    </location>
</feature>
<feature type="repeat" description="PPR" evidence="2">
    <location>
        <begin position="250"/>
        <end position="284"/>
    </location>
</feature>
<organism evidence="5 6">
    <name type="scientific">Zizania palustris</name>
    <name type="common">Northern wild rice</name>
    <dbReference type="NCBI Taxonomy" id="103762"/>
    <lineage>
        <taxon>Eukaryota</taxon>
        <taxon>Viridiplantae</taxon>
        <taxon>Streptophyta</taxon>
        <taxon>Embryophyta</taxon>
        <taxon>Tracheophyta</taxon>
        <taxon>Spermatophyta</taxon>
        <taxon>Magnoliopsida</taxon>
        <taxon>Liliopsida</taxon>
        <taxon>Poales</taxon>
        <taxon>Poaceae</taxon>
        <taxon>BOP clade</taxon>
        <taxon>Oryzoideae</taxon>
        <taxon>Oryzeae</taxon>
        <taxon>Zizaniinae</taxon>
        <taxon>Zizania</taxon>
    </lineage>
</organism>
<dbReference type="NCBIfam" id="TIGR00756">
    <property type="entry name" value="PPR"/>
    <property type="match status" value="5"/>
</dbReference>
<feature type="compositionally biased region" description="Basic and acidic residues" evidence="3">
    <location>
        <begin position="734"/>
        <end position="747"/>
    </location>
</feature>
<dbReference type="Pfam" id="PF13041">
    <property type="entry name" value="PPR_2"/>
    <property type="match status" value="1"/>
</dbReference>
<evidence type="ECO:0000256" key="3">
    <source>
        <dbReference type="SAM" id="MobiDB-lite"/>
    </source>
</evidence>
<feature type="compositionally biased region" description="Low complexity" evidence="3">
    <location>
        <begin position="837"/>
        <end position="862"/>
    </location>
</feature>
<feature type="repeat" description="PPR" evidence="2">
    <location>
        <begin position="422"/>
        <end position="456"/>
    </location>
</feature>
<reference evidence="5" key="1">
    <citation type="journal article" date="2021" name="bioRxiv">
        <title>Whole Genome Assembly and Annotation of Northern Wild Rice, Zizania palustris L., Supports a Whole Genome Duplication in the Zizania Genus.</title>
        <authorList>
            <person name="Haas M."/>
            <person name="Kono T."/>
            <person name="Macchietto M."/>
            <person name="Millas R."/>
            <person name="McGilp L."/>
            <person name="Shao M."/>
            <person name="Duquette J."/>
            <person name="Hirsch C.N."/>
            <person name="Kimball J."/>
        </authorList>
    </citation>
    <scope>NUCLEOTIDE SEQUENCE</scope>
    <source>
        <tissue evidence="5">Fresh leaf tissue</tissue>
    </source>
</reference>
<keyword evidence="1" id="KW-0677">Repeat</keyword>
<evidence type="ECO:0000256" key="1">
    <source>
        <dbReference type="ARBA" id="ARBA00022737"/>
    </source>
</evidence>
<evidence type="ECO:0000313" key="6">
    <source>
        <dbReference type="Proteomes" id="UP000729402"/>
    </source>
</evidence>
<dbReference type="InterPro" id="IPR051222">
    <property type="entry name" value="PPR/CCM1_RNA-binding"/>
</dbReference>
<feature type="region of interest" description="Disordered" evidence="3">
    <location>
        <begin position="734"/>
        <end position="896"/>
    </location>
</feature>
<comment type="caution">
    <text evidence="5">The sequence shown here is derived from an EMBL/GenBank/DDBJ whole genome shotgun (WGS) entry which is preliminary data.</text>
</comment>
<feature type="repeat" description="PPR" evidence="2">
    <location>
        <begin position="215"/>
        <end position="249"/>
    </location>
</feature>
<sequence length="896" mass="100089">MMLDSDASDTVAAACRLLLGESRMVEFVEVVEALAQCGFFVQDIVNPMDVLKIFVKKRDPDMAIRYARIFPQSQLLLCNTMEAFGKRKELKHALAVFGALKAQFGGINMFACRSIIDICGHCGSSVQARIIFEGLLADKITPNVYVFNSLMNVNSHSFSYNFSVYKHMQNLGVPPDLTSYNILLKTCCNAKEYNLAQEIYEEIKKKEQDGLLKLDVFTYSTMMKVFAVAKMWKLASNIKDDMQSAGVRLNLVTWSSLINAYANSGLVDRAIEILEEMIRDGCQPTAPCFNIILTGCVKSCQYDRAFRLFYSWKEYGVRIYLSPEQRGCIGDNFTFCEEHTSDDCTLLVVPFRPTATTYNILMKACGTNGERAKSVMNEMRRNGICPDLISWSILINIYGTSQNRDGAIQALRRMQRVGITLNVSAYTVAIKACVENKDLKLALHLFEEMKTHQLKPNLVTYKTLLTARNKYGSLEEVQQCLAIYQEMRKAGYQANDYYLKNLIVEWCEGVFSSSSGNREFYQLDQSKESFKLFLEKVTTFLQKDVDQNQTVDVRGLSKVESRIVVLSVLRKIKEKYLLGRAVQDDVVIITGHGKTSSTKTETSAADVEHAIVAVLTDDLGLEVLIGPGSRPASSKLTAPARSRSHLEASKHYSPRPQGVIKIPTNSLNHWLKKKARAAGEEQHAERGEIAEVVRQWRRRERVVGEQEFLEGGYVGQESRERAGDEVLGKVEHGERREAASIGHRDLAGEAVGGEVEARERGKRGEAGGQRAHELVRGQVEVPQGPQRAERDGEAAAEEEATKVEPGDGGGRDVVQAHDTCGQRQNQPLERARHLDNASAGSESAALAARRAPASDAAPAASTRSRRTPQKTMPTRSNRNRRWRHTMAVGWLPDDHE</sequence>
<evidence type="ECO:0000256" key="2">
    <source>
        <dbReference type="PROSITE-ProRule" id="PRU00708"/>
    </source>
</evidence>
<dbReference type="Proteomes" id="UP000729402">
    <property type="component" value="Unassembled WGS sequence"/>
</dbReference>
<dbReference type="InterPro" id="IPR033443">
    <property type="entry name" value="PROP1-like_PPR_dom"/>
</dbReference>
<feature type="compositionally biased region" description="Basic and acidic residues" evidence="3">
    <location>
        <begin position="755"/>
        <end position="775"/>
    </location>
</feature>
<dbReference type="AlphaFoldDB" id="A0A8J5SX58"/>
<name>A0A8J5SX58_ZIZPA</name>
<dbReference type="PANTHER" id="PTHR47942:SF50">
    <property type="entry name" value="OS03G0284900 PROTEIN"/>
    <property type="match status" value="1"/>
</dbReference>